<sequence>MGDTYKFEMIANLFAFVFGRIIHLCGELIINNDQGGGGWLCSKPWTIL</sequence>
<proteinExistence type="predicted"/>
<protein>
    <submittedName>
        <fullName evidence="1">Uncharacterized protein</fullName>
    </submittedName>
</protein>
<keyword evidence="2" id="KW-1185">Reference proteome</keyword>
<gene>
    <name evidence="1" type="ORF">BPA01_18160</name>
</gene>
<dbReference type="AlphaFoldDB" id="A0A4Y3PJT2"/>
<comment type="caution">
    <text evidence="1">The sequence shown here is derived from an EMBL/GenBank/DDBJ whole genome shotgun (WGS) entry which is preliminary data.</text>
</comment>
<reference evidence="1 2" key="1">
    <citation type="submission" date="2019-06" db="EMBL/GenBank/DDBJ databases">
        <title>Whole genome shotgun sequence of Brevibacillus parabrevis NBRC 12334.</title>
        <authorList>
            <person name="Hosoyama A."/>
            <person name="Uohara A."/>
            <person name="Ohji S."/>
            <person name="Ichikawa N."/>
        </authorList>
    </citation>
    <scope>NUCLEOTIDE SEQUENCE [LARGE SCALE GENOMIC DNA]</scope>
    <source>
        <strain evidence="1 2">NBRC 12334</strain>
    </source>
</reference>
<evidence type="ECO:0000313" key="1">
    <source>
        <dbReference type="EMBL" id="GEB32236.1"/>
    </source>
</evidence>
<dbReference type="EMBL" id="BJMH01000007">
    <property type="protein sequence ID" value="GEB32236.1"/>
    <property type="molecule type" value="Genomic_DNA"/>
</dbReference>
<dbReference type="Proteomes" id="UP000316882">
    <property type="component" value="Unassembled WGS sequence"/>
</dbReference>
<name>A0A4Y3PJT2_BREPA</name>
<evidence type="ECO:0000313" key="2">
    <source>
        <dbReference type="Proteomes" id="UP000316882"/>
    </source>
</evidence>
<organism evidence="1 2">
    <name type="scientific">Brevibacillus parabrevis</name>
    <dbReference type="NCBI Taxonomy" id="54914"/>
    <lineage>
        <taxon>Bacteria</taxon>
        <taxon>Bacillati</taxon>
        <taxon>Bacillota</taxon>
        <taxon>Bacilli</taxon>
        <taxon>Bacillales</taxon>
        <taxon>Paenibacillaceae</taxon>
        <taxon>Brevibacillus</taxon>
    </lineage>
</organism>
<accession>A0A4Y3PJT2</accession>